<feature type="signal peptide" evidence="2">
    <location>
        <begin position="1"/>
        <end position="18"/>
    </location>
</feature>
<feature type="domain" description="Secretion system C-terminal sorting" evidence="3">
    <location>
        <begin position="1011"/>
        <end position="1086"/>
    </location>
</feature>
<sequence length="1087" mass="116872">MKKIILFLALVLSVSTQAQVTQIWTDYGGFWTSSSTSINSVKPDNSHNLLAFRSDGINYSTGVDDAKLNTNGVSFTPLNIRALPIPTLPLPIPVETFYLVVLGQLADGMDNGADDGPTNPFAPITQGSEVASYLTDGINGLDLGTGIANIPSGTTSRFNLSTGGIKTSQIGDGLPDILISQTAKPTRIGDKTDRLRFVDDNDEIVGEEVLINLSSTTDYPVVGNWQTDFYKFESTQERDALVNIEKPLSFFAEDLSYFGITSANASDAVALIYEPRGSSDPAFIAFNEPSLGVASQLVVNSQPTEQECDGTLPESILVQVEDSDGASVLQEDLLITATKVSGPGDLLGTTKELTNKSGLATFNDLELSVGGTHIIEFSYTSLDSATTTEITFSASCSGVPVEWTGEVSTAWNNVGNWDGTEIPNANFNVIIPNGRLRYPVLVSDAGANNLEMGDGTSITLNGRLFAINGSMANVASGATVDGSVTGSTLYFSNQEAAQTIPSGFISGDLSNLTVENPDGVTTNSDISLLEVFTLKDGDFTIASSSTFTFKSSATKTAVLDRVPSGSSISGCVVIERFIPSGKRAFRFLSSPVTTSVSCGKPTIQDNLQEGGQITDIENTPVVDPNPGYGIHITGSTTGANGFDATNTGNPSMFTFNESTQDWENIPNTDDGSGLSSGQSFLALIRGSRALDLTVDNIQSGPETRLRFTGELATGNWDVLSSDLGPDLVDFSFIGNPYQAQIDLKAFLESNNVSGLRTDYVYVFDPTIGTSGSYVTVDLSTNNGTNNVAGSAADKYLQPHQAFFAETSATDPSVTFGEIYKKTGALAFVGNAVFRTPPSNGSLNTELNINLKRNVDLESFVVDGARLVMHDYYSNEVNEKDALKFSNSEESIALLNSLDGIEDYLSVEKRATPIEGEVVQLSIWNYFTPNNTLRSTSYTLSIKASQLNQIVSLVDNYTEQIIELAQNDETTDYSFEIYSAIPNSYDFNRFKLVFGKTTLSVNNPIELESFKLYPNPSTDNRFTISLPKFTSQEVSVEVYDMLGRNVFSENYKTDSGQIDVYAKALTSGIYLVKLSSETLQATKKLIIK</sequence>
<keyword evidence="1 2" id="KW-0732">Signal</keyword>
<dbReference type="EMBL" id="CP003879">
    <property type="protein sequence ID" value="AFU69098.1"/>
    <property type="molecule type" value="Genomic_DNA"/>
</dbReference>
<accession>K4IH38</accession>
<evidence type="ECO:0000313" key="5">
    <source>
        <dbReference type="Proteomes" id="UP000008514"/>
    </source>
</evidence>
<dbReference type="eggNOG" id="COG2866">
    <property type="taxonomic scope" value="Bacteria"/>
</dbReference>
<dbReference type="InterPro" id="IPR026444">
    <property type="entry name" value="Secre_tail"/>
</dbReference>
<protein>
    <submittedName>
        <fullName evidence="4">Secreted cell surface protein with Por secretion system C-terminal sorting domain</fullName>
    </submittedName>
</protein>
<evidence type="ECO:0000259" key="3">
    <source>
        <dbReference type="Pfam" id="PF18962"/>
    </source>
</evidence>
<organism evidence="4 5">
    <name type="scientific">Psychroflexus torquis (strain ATCC 700755 / CIP 106069 / ACAM 623)</name>
    <dbReference type="NCBI Taxonomy" id="313595"/>
    <lineage>
        <taxon>Bacteria</taxon>
        <taxon>Pseudomonadati</taxon>
        <taxon>Bacteroidota</taxon>
        <taxon>Flavobacteriia</taxon>
        <taxon>Flavobacteriales</taxon>
        <taxon>Flavobacteriaceae</taxon>
        <taxon>Psychroflexus</taxon>
    </lineage>
</organism>
<evidence type="ECO:0000313" key="4">
    <source>
        <dbReference type="EMBL" id="AFU69098.1"/>
    </source>
</evidence>
<keyword evidence="5" id="KW-1185">Reference proteome</keyword>
<proteinExistence type="predicted"/>
<evidence type="ECO:0000256" key="2">
    <source>
        <dbReference type="SAM" id="SignalP"/>
    </source>
</evidence>
<name>K4IH38_PSYTT</name>
<dbReference type="NCBIfam" id="TIGR04183">
    <property type="entry name" value="Por_Secre_tail"/>
    <property type="match status" value="1"/>
</dbReference>
<evidence type="ECO:0000256" key="1">
    <source>
        <dbReference type="ARBA" id="ARBA00022729"/>
    </source>
</evidence>
<dbReference type="RefSeq" id="WP_015024673.1">
    <property type="nucleotide sequence ID" value="NC_018721.1"/>
</dbReference>
<dbReference type="HOGENOM" id="CLU_295918_0_0_10"/>
<reference evidence="4" key="1">
    <citation type="submission" date="2006-03" db="EMBL/GenBank/DDBJ databases">
        <authorList>
            <person name="Bowman J."/>
            <person name="Ferriera S."/>
            <person name="Johnson J."/>
            <person name="Kravitz S."/>
            <person name="Halpern A."/>
            <person name="Remington K."/>
            <person name="Beeson K."/>
            <person name="Tran B."/>
            <person name="Rogers Y.-H."/>
            <person name="Friedman R."/>
            <person name="Venter J.C."/>
        </authorList>
    </citation>
    <scope>NUCLEOTIDE SEQUENCE [LARGE SCALE GENOMIC DNA]</scope>
    <source>
        <strain evidence="4">ATCC 700755</strain>
    </source>
</reference>
<feature type="chain" id="PRO_5003879034" evidence="2">
    <location>
        <begin position="19"/>
        <end position="1087"/>
    </location>
</feature>
<dbReference type="OrthoDB" id="643861at2"/>
<dbReference type="Proteomes" id="UP000008514">
    <property type="component" value="Chromosome"/>
</dbReference>
<dbReference type="AlphaFoldDB" id="K4IH38"/>
<reference evidence="4" key="2">
    <citation type="submission" date="2012-09" db="EMBL/GenBank/DDBJ databases">
        <title>The complete sequence of Psychroflexus torquis an extreme psychrophile from sea-ice that is stimulated by light.</title>
        <authorList>
            <person name="Feng S."/>
            <person name="Powell S.M."/>
            <person name="Bowman J.P."/>
        </authorList>
    </citation>
    <scope>NUCLEOTIDE SEQUENCE [LARGE SCALE GENOMIC DNA]</scope>
    <source>
        <strain evidence="4">ATCC 700755</strain>
    </source>
</reference>
<dbReference type="STRING" id="313595.P700755_002319"/>
<dbReference type="Pfam" id="PF18962">
    <property type="entry name" value="Por_Secre_tail"/>
    <property type="match status" value="1"/>
</dbReference>
<gene>
    <name evidence="4" type="ordered locus">P700755_002319</name>
</gene>
<dbReference type="KEGG" id="ptq:P700755_002319"/>